<name>A0A183GPW0_HELPZ</name>
<sequence>MADKAVTPSVEKRHRRRAREFLSTVDTSLASTNKAAVSRCCNNLGFIEYPDGRDDGKPCNVYWFATFPHDFKSIVKSPQSLINRFPGLGELAKKVKLTHALRAMQMIFPEEYSFYPRSFYLPADYDEFVEYITNPFLMEDKLKFDFRVYAVLKSINPLEIYVSREGLARFCTEEYEKPTVTKDTNFYSQLTNYSLNKVHSEYKHPSSRDDIYTAHKRPMSVVLKQMEKCGINSKRLWREIKIIVVKTIIAMIPEIMINYERWFFGCDALQCFQLIGLDILVRDDGVPMLLEVNASPSLTLDHIPEEGERVRSIVDEVGVMSSPNMHIVHLCKLSTGPTRLRIAVIGESTQSYTPC</sequence>
<dbReference type="InterPro" id="IPR004344">
    <property type="entry name" value="TTL/TTLL_fam"/>
</dbReference>
<dbReference type="GO" id="GO:0015631">
    <property type="term" value="F:tubulin binding"/>
    <property type="evidence" value="ECO:0007669"/>
    <property type="project" value="TreeGrafter"/>
</dbReference>
<gene>
    <name evidence="5" type="ORF">HPBE_LOCUS24729</name>
</gene>
<organism evidence="6 7">
    <name type="scientific">Heligmosomoides polygyrus</name>
    <name type="common">Parasitic roundworm</name>
    <dbReference type="NCBI Taxonomy" id="6339"/>
    <lineage>
        <taxon>Eukaryota</taxon>
        <taxon>Metazoa</taxon>
        <taxon>Ecdysozoa</taxon>
        <taxon>Nematoda</taxon>
        <taxon>Chromadorea</taxon>
        <taxon>Rhabditida</taxon>
        <taxon>Rhabditina</taxon>
        <taxon>Rhabditomorpha</taxon>
        <taxon>Strongyloidea</taxon>
        <taxon>Heligmosomidae</taxon>
        <taxon>Heligmosomoides</taxon>
    </lineage>
</organism>
<dbReference type="PANTHER" id="PTHR12241">
    <property type="entry name" value="TUBULIN POLYGLUTAMYLASE"/>
    <property type="match status" value="1"/>
</dbReference>
<dbReference type="Pfam" id="PF03133">
    <property type="entry name" value="TTL"/>
    <property type="match status" value="1"/>
</dbReference>
<dbReference type="EMBL" id="UZAH01036751">
    <property type="protein sequence ID" value="VDP46951.1"/>
    <property type="molecule type" value="Genomic_DNA"/>
</dbReference>
<dbReference type="GO" id="GO:0070740">
    <property type="term" value="F:tubulin-glutamic acid ligase activity"/>
    <property type="evidence" value="ECO:0007669"/>
    <property type="project" value="TreeGrafter"/>
</dbReference>
<evidence type="ECO:0000313" key="7">
    <source>
        <dbReference type="WBParaSite" id="HPBE_0002473001-mRNA-1"/>
    </source>
</evidence>
<comment type="similarity">
    <text evidence="1">Belongs to the tubulin--tyrosine ligase family.</text>
</comment>
<dbReference type="PROSITE" id="PS51221">
    <property type="entry name" value="TTL"/>
    <property type="match status" value="1"/>
</dbReference>
<keyword evidence="4" id="KW-0067">ATP-binding</keyword>
<evidence type="ECO:0000313" key="5">
    <source>
        <dbReference type="EMBL" id="VDP46951.1"/>
    </source>
</evidence>
<reference evidence="7" key="2">
    <citation type="submission" date="2019-09" db="UniProtKB">
        <authorList>
            <consortium name="WormBaseParasite"/>
        </authorList>
    </citation>
    <scope>IDENTIFICATION</scope>
</reference>
<accession>A0A3P8DSU0</accession>
<reference evidence="5 6" key="1">
    <citation type="submission" date="2018-11" db="EMBL/GenBank/DDBJ databases">
        <authorList>
            <consortium name="Pathogen Informatics"/>
        </authorList>
    </citation>
    <scope>NUCLEOTIDE SEQUENCE [LARGE SCALE GENOMIC DNA]</scope>
</reference>
<dbReference type="WBParaSite" id="HPBE_0002473001-mRNA-1">
    <property type="protein sequence ID" value="HPBE_0002473001-mRNA-1"/>
    <property type="gene ID" value="HPBE_0002473001"/>
</dbReference>
<evidence type="ECO:0000256" key="2">
    <source>
        <dbReference type="ARBA" id="ARBA00022598"/>
    </source>
</evidence>
<dbReference type="GO" id="GO:0019098">
    <property type="term" value="P:reproductive behavior"/>
    <property type="evidence" value="ECO:0007669"/>
    <property type="project" value="UniProtKB-ARBA"/>
</dbReference>
<dbReference type="GO" id="GO:0036064">
    <property type="term" value="C:ciliary basal body"/>
    <property type="evidence" value="ECO:0007669"/>
    <property type="project" value="TreeGrafter"/>
</dbReference>
<dbReference type="Gene3D" id="3.30.470.20">
    <property type="entry name" value="ATP-grasp fold, B domain"/>
    <property type="match status" value="1"/>
</dbReference>
<proteinExistence type="inferred from homology"/>
<keyword evidence="3" id="KW-0547">Nucleotide-binding</keyword>
<accession>A0A183GPW0</accession>
<dbReference type="Proteomes" id="UP000050761">
    <property type="component" value="Unassembled WGS sequence"/>
</dbReference>
<dbReference type="GO" id="GO:0000226">
    <property type="term" value="P:microtubule cytoskeleton organization"/>
    <property type="evidence" value="ECO:0007669"/>
    <property type="project" value="TreeGrafter"/>
</dbReference>
<keyword evidence="6" id="KW-1185">Reference proteome</keyword>
<keyword evidence="2" id="KW-0436">Ligase</keyword>
<evidence type="ECO:0000313" key="6">
    <source>
        <dbReference type="Proteomes" id="UP000050761"/>
    </source>
</evidence>
<dbReference type="OrthoDB" id="202825at2759"/>
<dbReference type="PANTHER" id="PTHR12241:SF154">
    <property type="entry name" value="TUBULIN POLYGLUTAMYLASE TTLL11"/>
    <property type="match status" value="1"/>
</dbReference>
<dbReference type="SUPFAM" id="SSF56059">
    <property type="entry name" value="Glutathione synthetase ATP-binding domain-like"/>
    <property type="match status" value="1"/>
</dbReference>
<evidence type="ECO:0000256" key="4">
    <source>
        <dbReference type="ARBA" id="ARBA00022840"/>
    </source>
</evidence>
<evidence type="ECO:0000256" key="3">
    <source>
        <dbReference type="ARBA" id="ARBA00022741"/>
    </source>
</evidence>
<dbReference type="GO" id="GO:0005524">
    <property type="term" value="F:ATP binding"/>
    <property type="evidence" value="ECO:0007669"/>
    <property type="project" value="UniProtKB-KW"/>
</dbReference>
<protein>
    <submittedName>
        <fullName evidence="7">Tubulin--tyrosine ligase-like protein 9</fullName>
    </submittedName>
</protein>
<dbReference type="AlphaFoldDB" id="A0A183GPW0"/>
<evidence type="ECO:0000256" key="1">
    <source>
        <dbReference type="ARBA" id="ARBA00006820"/>
    </source>
</evidence>